<gene>
    <name evidence="2" type="ORF">FHP24_15315</name>
</gene>
<dbReference type="EMBL" id="VDMN01000003">
    <property type="protein sequence ID" value="TNM62606.1"/>
    <property type="molecule type" value="Genomic_DNA"/>
</dbReference>
<evidence type="ECO:0000313" key="3">
    <source>
        <dbReference type="Proteomes" id="UP000311605"/>
    </source>
</evidence>
<accession>A0A5C4XGL3</accession>
<name>A0A5C4XGL3_9HYPH</name>
<comment type="caution">
    <text evidence="2">The sequence shown here is derived from an EMBL/GenBank/DDBJ whole genome shotgun (WGS) entry which is preliminary data.</text>
</comment>
<keyword evidence="1" id="KW-0812">Transmembrane</keyword>
<dbReference type="AlphaFoldDB" id="A0A5C4XGL3"/>
<proteinExistence type="predicted"/>
<dbReference type="OrthoDB" id="8453889at2"/>
<organism evidence="2 3">
    <name type="scientific">Aliirhizobium smilacinae</name>
    <dbReference type="NCBI Taxonomy" id="1395944"/>
    <lineage>
        <taxon>Bacteria</taxon>
        <taxon>Pseudomonadati</taxon>
        <taxon>Pseudomonadota</taxon>
        <taxon>Alphaproteobacteria</taxon>
        <taxon>Hyphomicrobiales</taxon>
        <taxon>Rhizobiaceae</taxon>
        <taxon>Aliirhizobium</taxon>
    </lineage>
</organism>
<evidence type="ECO:0000256" key="1">
    <source>
        <dbReference type="SAM" id="Phobius"/>
    </source>
</evidence>
<reference evidence="2 3" key="1">
    <citation type="submission" date="2019-06" db="EMBL/GenBank/DDBJ databases">
        <title>The draft genome of Rhizobium smilacinae PTYR-5.</title>
        <authorList>
            <person name="Liu L."/>
            <person name="Li L."/>
            <person name="Zhang X."/>
        </authorList>
    </citation>
    <scope>NUCLEOTIDE SEQUENCE [LARGE SCALE GENOMIC DNA]</scope>
    <source>
        <strain evidence="2 3">PTYR-5</strain>
    </source>
</reference>
<protein>
    <submittedName>
        <fullName evidence="2">Uncharacterized protein</fullName>
    </submittedName>
</protein>
<keyword evidence="1" id="KW-0472">Membrane</keyword>
<dbReference type="Proteomes" id="UP000311605">
    <property type="component" value="Unassembled WGS sequence"/>
</dbReference>
<keyword evidence="3" id="KW-1185">Reference proteome</keyword>
<keyword evidence="1" id="KW-1133">Transmembrane helix</keyword>
<evidence type="ECO:0000313" key="2">
    <source>
        <dbReference type="EMBL" id="TNM62606.1"/>
    </source>
</evidence>
<sequence length="66" mass="7705">MNVSDPVESDKPPPKRRPIWPWLVMLVLTLAAIYAHYRISLMIDDLAQMARDFVQLLQWILTKLEG</sequence>
<feature type="transmembrane region" description="Helical" evidence="1">
    <location>
        <begin position="19"/>
        <end position="37"/>
    </location>
</feature>
<dbReference type="RefSeq" id="WP_139677103.1">
    <property type="nucleotide sequence ID" value="NZ_VDMN01000003.1"/>
</dbReference>